<dbReference type="Pfam" id="PF13527">
    <property type="entry name" value="Acetyltransf_9"/>
    <property type="match status" value="1"/>
</dbReference>
<dbReference type="PANTHER" id="PTHR37817:SF1">
    <property type="entry name" value="N-ACETYLTRANSFERASE EIS"/>
    <property type="match status" value="1"/>
</dbReference>
<dbReference type="InterPro" id="IPR025559">
    <property type="entry name" value="Eis_dom"/>
</dbReference>
<dbReference type="InterPro" id="IPR041380">
    <property type="entry name" value="Acetyltransf_17"/>
</dbReference>
<feature type="binding site" evidence="4">
    <location>
        <begin position="98"/>
        <end position="100"/>
    </location>
    <ligand>
        <name>acetyl-CoA</name>
        <dbReference type="ChEBI" id="CHEBI:57288"/>
    </ligand>
</feature>
<dbReference type="PANTHER" id="PTHR37817">
    <property type="entry name" value="N-ACETYLTRANSFERASE EIS"/>
    <property type="match status" value="1"/>
</dbReference>
<name>A0ABV3PAQ9_9ACTN</name>
<dbReference type="SUPFAM" id="SSF55718">
    <property type="entry name" value="SCP-like"/>
    <property type="match status" value="1"/>
</dbReference>
<proteinExistence type="inferred from homology"/>
<organism evidence="6 7">
    <name type="scientific">Kineococcus endophyticus</name>
    <dbReference type="NCBI Taxonomy" id="1181883"/>
    <lineage>
        <taxon>Bacteria</taxon>
        <taxon>Bacillati</taxon>
        <taxon>Actinomycetota</taxon>
        <taxon>Actinomycetes</taxon>
        <taxon>Kineosporiales</taxon>
        <taxon>Kineosporiaceae</taxon>
        <taxon>Kineococcus</taxon>
    </lineage>
</organism>
<protein>
    <submittedName>
        <fullName evidence="6">GNAT family N-acetyltransferase</fullName>
    </submittedName>
</protein>
<reference evidence="6 7" key="1">
    <citation type="submission" date="2024-07" db="EMBL/GenBank/DDBJ databases">
        <authorList>
            <person name="Thanompreechachai J."/>
            <person name="Duangmal K."/>
        </authorList>
    </citation>
    <scope>NUCLEOTIDE SEQUENCE [LARGE SCALE GENOMIC DNA]</scope>
    <source>
        <strain evidence="6 7">KCTC 19886</strain>
    </source>
</reference>
<evidence type="ECO:0000259" key="5">
    <source>
        <dbReference type="PROSITE" id="PS51186"/>
    </source>
</evidence>
<evidence type="ECO:0000256" key="4">
    <source>
        <dbReference type="HAMAP-Rule" id="MF_01812"/>
    </source>
</evidence>
<dbReference type="EMBL" id="JBFNQN010000013">
    <property type="protein sequence ID" value="MEW9266729.1"/>
    <property type="molecule type" value="Genomic_DNA"/>
</dbReference>
<dbReference type="Proteomes" id="UP001555826">
    <property type="component" value="Unassembled WGS sequence"/>
</dbReference>
<evidence type="ECO:0000256" key="3">
    <source>
        <dbReference type="ARBA" id="ARBA00023315"/>
    </source>
</evidence>
<dbReference type="InterPro" id="IPR051554">
    <property type="entry name" value="Acetyltransferase_Eis"/>
</dbReference>
<evidence type="ECO:0000313" key="7">
    <source>
        <dbReference type="Proteomes" id="UP001555826"/>
    </source>
</evidence>
<feature type="active site" description="Proton acceptor; via carboxylate" evidence="4">
    <location>
        <position position="431"/>
    </location>
</feature>
<feature type="domain" description="N-acetyltransferase" evidence="5">
    <location>
        <begin position="12"/>
        <end position="165"/>
    </location>
</feature>
<accession>A0ABV3PAQ9</accession>
<keyword evidence="2 4" id="KW-0808">Transferase</keyword>
<dbReference type="InterPro" id="IPR016181">
    <property type="entry name" value="Acyl_CoA_acyltransferase"/>
</dbReference>
<dbReference type="NCBIfam" id="NF002369">
    <property type="entry name" value="PRK01346.1-6"/>
    <property type="match status" value="1"/>
</dbReference>
<comment type="similarity">
    <text evidence="1 4">Belongs to the acetyltransferase Eis family.</text>
</comment>
<evidence type="ECO:0000256" key="1">
    <source>
        <dbReference type="ARBA" id="ARBA00009213"/>
    </source>
</evidence>
<dbReference type="Pfam" id="PF17668">
    <property type="entry name" value="Acetyltransf_17"/>
    <property type="match status" value="1"/>
</dbReference>
<dbReference type="InterPro" id="IPR036527">
    <property type="entry name" value="SCP2_sterol-bd_dom_sf"/>
</dbReference>
<evidence type="ECO:0000313" key="6">
    <source>
        <dbReference type="EMBL" id="MEW9266729.1"/>
    </source>
</evidence>
<dbReference type="RefSeq" id="WP_367639868.1">
    <property type="nucleotide sequence ID" value="NZ_JBFNQN010000013.1"/>
</dbReference>
<gene>
    <name evidence="6" type="ORF">AB1207_18420</name>
</gene>
<dbReference type="Gene3D" id="3.40.630.30">
    <property type="match status" value="2"/>
</dbReference>
<dbReference type="InterPro" id="IPR000182">
    <property type="entry name" value="GNAT_dom"/>
</dbReference>
<dbReference type="HAMAP" id="MF_01812">
    <property type="entry name" value="Eis"/>
    <property type="match status" value="1"/>
</dbReference>
<comment type="caution">
    <text evidence="4">Lacks conserved residue(s) required for the propagation of feature annotation.</text>
</comment>
<evidence type="ECO:0000256" key="2">
    <source>
        <dbReference type="ARBA" id="ARBA00022679"/>
    </source>
</evidence>
<keyword evidence="7" id="KW-1185">Reference proteome</keyword>
<feature type="active site" description="Proton donor" evidence="4">
    <location>
        <position position="139"/>
    </location>
</feature>
<comment type="caution">
    <text evidence="6">The sequence shown here is derived from an EMBL/GenBank/DDBJ whole genome shotgun (WGS) entry which is preliminary data.</text>
</comment>
<dbReference type="SUPFAM" id="SSF55729">
    <property type="entry name" value="Acyl-CoA N-acyltransferases (Nat)"/>
    <property type="match status" value="1"/>
</dbReference>
<dbReference type="PROSITE" id="PS51186">
    <property type="entry name" value="GNAT"/>
    <property type="match status" value="1"/>
</dbReference>
<sequence length="431" mass="46338">MQDTGLPTRPELRVTQVDPDDREALRAWAVPSRTSFLESAPTEDSLDERQRMVQGHRLTAVHDTVAGEDRVVATLRTFDSELTVPGAGPVDVDAVSTATVLPTHRRRGLLSRMLTADLERARAAGHALAVLIAAEAPIYGRFGFGAATRSTSLVLDHARVAFRPDAPAATGSLEFVPAGRTDELAAVHDAARRRRPGGLLRDAAWWEAAGRRGEGRWLGPRGHVVLHRDEDGTPDGYAAYDVSDESVGRVPNGTVHLRDLTATTPSAYRALWEFLASIDLVRVTRASDRPVDELLPHLLLDPRAVQTGPVDDFVWLRVLDVPGALAARRYLGCGTLVLRVEDPLGLAGATVRLHVEAQRCGADGWVCPEVTTTDDAPDVVLPVAELGSVLLGGTSPVALQRAGRIDATPAAAQALATLMATPEQPWCPTWF</sequence>
<dbReference type="Pfam" id="PF13530">
    <property type="entry name" value="SCP2_2"/>
    <property type="match status" value="1"/>
</dbReference>
<keyword evidence="3 4" id="KW-0012">Acyltransferase</keyword>
<comment type="subunit">
    <text evidence="4">Homohexamer; trimer of dimers.</text>
</comment>
<dbReference type="NCBIfam" id="NF002367">
    <property type="entry name" value="PRK01346.1-4"/>
    <property type="match status" value="1"/>
</dbReference>
<feature type="binding site" evidence="4">
    <location>
        <begin position="106"/>
        <end position="111"/>
    </location>
    <ligand>
        <name>acetyl-CoA</name>
        <dbReference type="ChEBI" id="CHEBI:57288"/>
    </ligand>
</feature>
<dbReference type="InterPro" id="IPR022902">
    <property type="entry name" value="NAcTrfase_Eis"/>
</dbReference>
<dbReference type="Gene3D" id="3.30.1050.10">
    <property type="entry name" value="SCP2 sterol-binding domain"/>
    <property type="match status" value="1"/>
</dbReference>